<feature type="domain" description="SH3b" evidence="4">
    <location>
        <begin position="95"/>
        <end position="157"/>
    </location>
</feature>
<dbReference type="GO" id="GO:0030288">
    <property type="term" value="C:outer membrane-bounded periplasmic space"/>
    <property type="evidence" value="ECO:0007669"/>
    <property type="project" value="TreeGrafter"/>
</dbReference>
<dbReference type="Pfam" id="PF01520">
    <property type="entry name" value="Amidase_3"/>
    <property type="match status" value="1"/>
</dbReference>
<keyword evidence="3" id="KW-0732">Signal</keyword>
<evidence type="ECO:0000256" key="1">
    <source>
        <dbReference type="ARBA" id="ARBA00022801"/>
    </source>
</evidence>
<feature type="domain" description="SH3b" evidence="4">
    <location>
        <begin position="222"/>
        <end position="284"/>
    </location>
</feature>
<dbReference type="SMART" id="SM00287">
    <property type="entry name" value="SH3b"/>
    <property type="match status" value="5"/>
</dbReference>
<accession>A0A974NLE8</accession>
<dbReference type="Proteomes" id="UP000595254">
    <property type="component" value="Chromosome"/>
</dbReference>
<dbReference type="InterPro" id="IPR017293">
    <property type="entry name" value="N-acetylmuramoyl-L-ala_amidase"/>
</dbReference>
<dbReference type="InterPro" id="IPR003646">
    <property type="entry name" value="SH3-like_bac-type"/>
</dbReference>
<keyword evidence="2" id="KW-0961">Cell wall biogenesis/degradation</keyword>
<evidence type="ECO:0000259" key="4">
    <source>
        <dbReference type="PROSITE" id="PS51781"/>
    </source>
</evidence>
<organism evidence="5 6">
    <name type="scientific">Peribacillus psychrosaccharolyticus</name>
    <name type="common">Bacillus psychrosaccharolyticus</name>
    <dbReference type="NCBI Taxonomy" id="1407"/>
    <lineage>
        <taxon>Bacteria</taxon>
        <taxon>Bacillati</taxon>
        <taxon>Bacillota</taxon>
        <taxon>Bacilli</taxon>
        <taxon>Bacillales</taxon>
        <taxon>Bacillaceae</taxon>
        <taxon>Peribacillus</taxon>
    </lineage>
</organism>
<dbReference type="SMART" id="SM00646">
    <property type="entry name" value="Ami_3"/>
    <property type="match status" value="1"/>
</dbReference>
<name>A0A974NLE8_PERPY</name>
<dbReference type="KEGG" id="ppsr:I6J18_19350"/>
<dbReference type="InterPro" id="IPR050695">
    <property type="entry name" value="N-acetylmuramoyl_amidase_3"/>
</dbReference>
<feature type="chain" id="PRO_5037079289" evidence="3">
    <location>
        <begin position="24"/>
        <end position="553"/>
    </location>
</feature>
<dbReference type="PIRSF" id="PIRSF037846">
    <property type="entry name" value="Autolysin_YrvJ_prd"/>
    <property type="match status" value="1"/>
</dbReference>
<dbReference type="CDD" id="cd02696">
    <property type="entry name" value="MurNAc-LAA"/>
    <property type="match status" value="1"/>
</dbReference>
<feature type="domain" description="SH3b" evidence="4">
    <location>
        <begin position="297"/>
        <end position="360"/>
    </location>
</feature>
<gene>
    <name evidence="5" type="ORF">I6J18_19350</name>
</gene>
<dbReference type="EMBL" id="CP068053">
    <property type="protein sequence ID" value="QQS99722.1"/>
    <property type="molecule type" value="Genomic_DNA"/>
</dbReference>
<evidence type="ECO:0000256" key="3">
    <source>
        <dbReference type="SAM" id="SignalP"/>
    </source>
</evidence>
<dbReference type="RefSeq" id="WP_051387310.1">
    <property type="nucleotide sequence ID" value="NZ_CP068053.1"/>
</dbReference>
<keyword evidence="1" id="KW-0378">Hydrolase</keyword>
<evidence type="ECO:0000256" key="2">
    <source>
        <dbReference type="ARBA" id="ARBA00023316"/>
    </source>
</evidence>
<dbReference type="Gene3D" id="3.40.630.40">
    <property type="entry name" value="Zn-dependent exopeptidases"/>
    <property type="match status" value="1"/>
</dbReference>
<dbReference type="GO" id="GO:0009253">
    <property type="term" value="P:peptidoglycan catabolic process"/>
    <property type="evidence" value="ECO:0007669"/>
    <property type="project" value="InterPro"/>
</dbReference>
<keyword evidence="6" id="KW-1185">Reference proteome</keyword>
<feature type="domain" description="SH3b" evidence="4">
    <location>
        <begin position="26"/>
        <end position="88"/>
    </location>
</feature>
<dbReference type="PANTHER" id="PTHR30404:SF7">
    <property type="entry name" value="CELL WALL AMIDASE LYTH-RELATED"/>
    <property type="match status" value="1"/>
</dbReference>
<dbReference type="GO" id="GO:0071555">
    <property type="term" value="P:cell wall organization"/>
    <property type="evidence" value="ECO:0007669"/>
    <property type="project" value="UniProtKB-KW"/>
</dbReference>
<dbReference type="Pfam" id="PF08239">
    <property type="entry name" value="SH3_3"/>
    <property type="match status" value="3"/>
</dbReference>
<evidence type="ECO:0000313" key="6">
    <source>
        <dbReference type="Proteomes" id="UP000595254"/>
    </source>
</evidence>
<dbReference type="InterPro" id="IPR002508">
    <property type="entry name" value="MurNAc-LAA_cat"/>
</dbReference>
<dbReference type="SUPFAM" id="SSF53187">
    <property type="entry name" value="Zn-dependent exopeptidases"/>
    <property type="match status" value="1"/>
</dbReference>
<dbReference type="PROSITE" id="PS51781">
    <property type="entry name" value="SH3B"/>
    <property type="match status" value="4"/>
</dbReference>
<feature type="signal peptide" evidence="3">
    <location>
        <begin position="1"/>
        <end position="23"/>
    </location>
</feature>
<proteinExistence type="predicted"/>
<dbReference type="AlphaFoldDB" id="A0A974NLE8"/>
<dbReference type="Gene3D" id="2.30.30.40">
    <property type="entry name" value="SH3 Domains"/>
    <property type="match status" value="5"/>
</dbReference>
<sequence length="553" mass="61421">MRKSVLILVLMFMCFSQITPVKAELEAEVTINTDYINVREGPGLEFPLVKKIYRGEVYPVVSENNQWIEIMLGSSTTGWVAEWLIARGADPADAKALSMISGNGVQIRSGPGKDQQPVGKLANGTAVEVIGQKDEWLEIKAEGLTGWISSVYVEQPAAAQETGQIITNNTTVYSDSSDSSTVLGKVHKRGVSIVSKTKKWVEISYPNGSGWVESRHILSDSSPLAEVTASSLIVHKKAELDSKKVGTVKKGQMFAVIAEENNMVKIQLSSKKSGWIPLWFVKRNHVRVKKEDIEKVKHSEIVILHTGTALRNAANVDAKVVLRPKQGEQFPVLSIKNNWYQVKLPNGKKAYAAGWIVEINGEVKQIKKTGYEAYLQNKLIVLDPGHGGKDQGTAGLHGTLEKDVTLRTVRLVADKLEASGAKVILTRNLDTHLDLNDRVRISHLHAADAFISFHYDSTIDQVTSGITTYYYHDFQEPLAANIQEALSQDTQAKNRGSRFGDYHVLRENRRMAALLELGYMSNPTEERTINNNHYQETIANAIYTGLAKYFKEH</sequence>
<protein>
    <submittedName>
        <fullName evidence="5">N-acetylmuramoyl-L-alanine amidase</fullName>
    </submittedName>
</protein>
<dbReference type="GO" id="GO:0008745">
    <property type="term" value="F:N-acetylmuramoyl-L-alanine amidase activity"/>
    <property type="evidence" value="ECO:0007669"/>
    <property type="project" value="InterPro"/>
</dbReference>
<reference evidence="5 6" key="1">
    <citation type="submission" date="2021-01" db="EMBL/GenBank/DDBJ databases">
        <title>FDA dAtabase for Regulatory Grade micrObial Sequences (FDA-ARGOS): Supporting development and validation of Infectious Disease Dx tests.</title>
        <authorList>
            <person name="Nelson B."/>
            <person name="Plummer A."/>
            <person name="Tallon L."/>
            <person name="Sadzewicz L."/>
            <person name="Zhao X."/>
            <person name="Boylan J."/>
            <person name="Ott S."/>
            <person name="Bowen H."/>
            <person name="Vavikolanu K."/>
            <person name="Mehta A."/>
            <person name="Aluvathingal J."/>
            <person name="Nadendla S."/>
            <person name="Myers T."/>
            <person name="Yan Y."/>
            <person name="Sichtig H."/>
        </authorList>
    </citation>
    <scope>NUCLEOTIDE SEQUENCE [LARGE SCALE GENOMIC DNA]</scope>
    <source>
        <strain evidence="5 6">FDAARGOS_1161</strain>
    </source>
</reference>
<dbReference type="PANTHER" id="PTHR30404">
    <property type="entry name" value="N-ACETYLMURAMOYL-L-ALANINE AMIDASE"/>
    <property type="match status" value="1"/>
</dbReference>
<evidence type="ECO:0000313" key="5">
    <source>
        <dbReference type="EMBL" id="QQS99722.1"/>
    </source>
</evidence>